<dbReference type="CDD" id="cd06445">
    <property type="entry name" value="ATase"/>
    <property type="match status" value="1"/>
</dbReference>
<dbReference type="InterPro" id="IPR036217">
    <property type="entry name" value="MethylDNA_cys_MeTrfase_DNAb"/>
</dbReference>
<organism evidence="10 11">
    <name type="scientific">Macrococcus lamae</name>
    <dbReference type="NCBI Taxonomy" id="198484"/>
    <lineage>
        <taxon>Bacteria</taxon>
        <taxon>Bacillati</taxon>
        <taxon>Bacillota</taxon>
        <taxon>Bacilli</taxon>
        <taxon>Bacillales</taxon>
        <taxon>Staphylococcaceae</taxon>
        <taxon>Macrococcus</taxon>
    </lineage>
</organism>
<dbReference type="InterPro" id="IPR014048">
    <property type="entry name" value="MethylDNA_cys_MeTrfase_DNA-bd"/>
</dbReference>
<dbReference type="OrthoDB" id="9802228at2"/>
<keyword evidence="11" id="KW-1185">Reference proteome</keyword>
<reference evidence="10 11" key="1">
    <citation type="submission" date="2019-01" db="EMBL/GenBank/DDBJ databases">
        <title>Draft genome sequences of the type strains of six Macrococcus species.</title>
        <authorList>
            <person name="Mazhar S."/>
            <person name="Altermann E."/>
            <person name="Hill C."/>
            <person name="Mcauliffe O."/>
        </authorList>
    </citation>
    <scope>NUCLEOTIDE SEQUENCE [LARGE SCALE GENOMIC DNA]</scope>
    <source>
        <strain evidence="10 11">CCM4815</strain>
    </source>
</reference>
<comment type="catalytic activity">
    <reaction evidence="1">
        <text>a 4-O-methyl-thymidine in DNA + L-cysteinyl-[protein] = a thymidine in DNA + S-methyl-L-cysteinyl-[protein]</text>
        <dbReference type="Rhea" id="RHEA:53428"/>
        <dbReference type="Rhea" id="RHEA-COMP:10131"/>
        <dbReference type="Rhea" id="RHEA-COMP:10132"/>
        <dbReference type="Rhea" id="RHEA-COMP:13555"/>
        <dbReference type="Rhea" id="RHEA-COMP:13556"/>
        <dbReference type="ChEBI" id="CHEBI:29950"/>
        <dbReference type="ChEBI" id="CHEBI:82612"/>
        <dbReference type="ChEBI" id="CHEBI:137386"/>
        <dbReference type="ChEBI" id="CHEBI:137387"/>
        <dbReference type="EC" id="2.1.1.63"/>
    </reaction>
</comment>
<evidence type="ECO:0000313" key="11">
    <source>
        <dbReference type="Proteomes" id="UP000294802"/>
    </source>
</evidence>
<dbReference type="FunFam" id="1.10.10.10:FF:000214">
    <property type="entry name" value="Methylated-DNA--protein-cysteine methyltransferase"/>
    <property type="match status" value="1"/>
</dbReference>
<comment type="similarity">
    <text evidence="2">Belongs to the MGMT family.</text>
</comment>
<dbReference type="InterPro" id="IPR036388">
    <property type="entry name" value="WH-like_DNA-bd_sf"/>
</dbReference>
<evidence type="ECO:0000256" key="7">
    <source>
        <dbReference type="ARBA" id="ARBA00023204"/>
    </source>
</evidence>
<evidence type="ECO:0000256" key="2">
    <source>
        <dbReference type="ARBA" id="ARBA00008711"/>
    </source>
</evidence>
<evidence type="ECO:0000259" key="9">
    <source>
        <dbReference type="Pfam" id="PF01035"/>
    </source>
</evidence>
<evidence type="ECO:0000256" key="4">
    <source>
        <dbReference type="ARBA" id="ARBA00022603"/>
    </source>
</evidence>
<dbReference type="InterPro" id="IPR036631">
    <property type="entry name" value="MGMT_N_sf"/>
</dbReference>
<dbReference type="AlphaFoldDB" id="A0A4V3BFD4"/>
<dbReference type="SUPFAM" id="SSF46767">
    <property type="entry name" value="Methylated DNA-protein cysteine methyltransferase, C-terminal domain"/>
    <property type="match status" value="1"/>
</dbReference>
<keyword evidence="4 10" id="KW-0489">Methyltransferase</keyword>
<evidence type="ECO:0000256" key="6">
    <source>
        <dbReference type="ARBA" id="ARBA00022763"/>
    </source>
</evidence>
<dbReference type="PANTHER" id="PTHR10815">
    <property type="entry name" value="METHYLATED-DNA--PROTEIN-CYSTEINE METHYLTRANSFERASE"/>
    <property type="match status" value="1"/>
</dbReference>
<dbReference type="Gene3D" id="1.10.10.10">
    <property type="entry name" value="Winged helix-like DNA-binding domain superfamily/Winged helix DNA-binding domain"/>
    <property type="match status" value="1"/>
</dbReference>
<evidence type="ECO:0000256" key="3">
    <source>
        <dbReference type="ARBA" id="ARBA00011918"/>
    </source>
</evidence>
<comment type="caution">
    <text evidence="10">The sequence shown here is derived from an EMBL/GenBank/DDBJ whole genome shotgun (WGS) entry which is preliminary data.</text>
</comment>
<accession>A0A4V3BFD4</accession>
<dbReference type="Pfam" id="PF01035">
    <property type="entry name" value="DNA_binding_1"/>
    <property type="match status" value="1"/>
</dbReference>
<keyword evidence="6" id="KW-0227">DNA damage</keyword>
<evidence type="ECO:0000313" key="10">
    <source>
        <dbReference type="EMBL" id="TDM12303.1"/>
    </source>
</evidence>
<dbReference type="Proteomes" id="UP000294802">
    <property type="component" value="Unassembled WGS sequence"/>
</dbReference>
<dbReference type="EC" id="2.1.1.63" evidence="3"/>
<evidence type="ECO:0000256" key="5">
    <source>
        <dbReference type="ARBA" id="ARBA00022679"/>
    </source>
</evidence>
<dbReference type="InterPro" id="IPR001497">
    <property type="entry name" value="MethylDNA_cys_MeTrfase_AS"/>
</dbReference>
<dbReference type="PANTHER" id="PTHR10815:SF5">
    <property type="entry name" value="METHYLATED-DNA--PROTEIN-CYSTEINE METHYLTRANSFERASE"/>
    <property type="match status" value="1"/>
</dbReference>
<dbReference type="NCBIfam" id="TIGR00589">
    <property type="entry name" value="ogt"/>
    <property type="match status" value="1"/>
</dbReference>
<keyword evidence="7" id="KW-0234">DNA repair</keyword>
<name>A0A4V3BFD4_9STAP</name>
<gene>
    <name evidence="10" type="ORF">ERX29_04210</name>
</gene>
<dbReference type="SUPFAM" id="SSF53155">
    <property type="entry name" value="Methylated DNA-protein cysteine methyltransferase domain"/>
    <property type="match status" value="1"/>
</dbReference>
<dbReference type="GO" id="GO:0003908">
    <property type="term" value="F:methylated-DNA-[protein]-cysteine S-methyltransferase activity"/>
    <property type="evidence" value="ECO:0007669"/>
    <property type="project" value="UniProtKB-EC"/>
</dbReference>
<comment type="catalytic activity">
    <reaction evidence="8">
        <text>a 6-O-methyl-2'-deoxyguanosine in DNA + L-cysteinyl-[protein] = S-methyl-L-cysteinyl-[protein] + a 2'-deoxyguanosine in DNA</text>
        <dbReference type="Rhea" id="RHEA:24000"/>
        <dbReference type="Rhea" id="RHEA-COMP:10131"/>
        <dbReference type="Rhea" id="RHEA-COMP:10132"/>
        <dbReference type="Rhea" id="RHEA-COMP:11367"/>
        <dbReference type="Rhea" id="RHEA-COMP:11368"/>
        <dbReference type="ChEBI" id="CHEBI:29950"/>
        <dbReference type="ChEBI" id="CHEBI:82612"/>
        <dbReference type="ChEBI" id="CHEBI:85445"/>
        <dbReference type="ChEBI" id="CHEBI:85448"/>
        <dbReference type="EC" id="2.1.1.63"/>
    </reaction>
</comment>
<sequence>MASTDKGVCYFGNAEKQLVEEWLIKQVDENIVSGQEADAHNSRYLADIKKYFKGEITSFDWTYDLRGTSFQRQVWEQLLAVPYGETMTYGEIAERINRKSAVRAVGGAIGRNPVMIAIPCHRIMGKNGRLTGFSGGLPIKRQLLEIEGIAYYD</sequence>
<dbReference type="GO" id="GO:0032259">
    <property type="term" value="P:methylation"/>
    <property type="evidence" value="ECO:0007669"/>
    <property type="project" value="UniProtKB-KW"/>
</dbReference>
<evidence type="ECO:0000256" key="1">
    <source>
        <dbReference type="ARBA" id="ARBA00001286"/>
    </source>
</evidence>
<dbReference type="EMBL" id="SCWB01000005">
    <property type="protein sequence ID" value="TDM12303.1"/>
    <property type="molecule type" value="Genomic_DNA"/>
</dbReference>
<protein>
    <recommendedName>
        <fullName evidence="3">methylated-DNA--[protein]-cysteine S-methyltransferase</fullName>
        <ecNumber evidence="3">2.1.1.63</ecNumber>
    </recommendedName>
</protein>
<proteinExistence type="inferred from homology"/>
<evidence type="ECO:0000256" key="8">
    <source>
        <dbReference type="ARBA" id="ARBA00049348"/>
    </source>
</evidence>
<dbReference type="GO" id="GO:0006281">
    <property type="term" value="P:DNA repair"/>
    <property type="evidence" value="ECO:0007669"/>
    <property type="project" value="UniProtKB-KW"/>
</dbReference>
<dbReference type="PROSITE" id="PS00374">
    <property type="entry name" value="MGMT"/>
    <property type="match status" value="1"/>
</dbReference>
<feature type="domain" description="Methylated-DNA-[protein]-cysteine S-methyltransferase DNA binding" evidence="9">
    <location>
        <begin position="69"/>
        <end position="149"/>
    </location>
</feature>
<keyword evidence="5 10" id="KW-0808">Transferase</keyword>